<protein>
    <recommendedName>
        <fullName evidence="3">DNA-binding protein</fullName>
    </recommendedName>
</protein>
<dbReference type="OrthoDB" id="696873at2"/>
<dbReference type="RefSeq" id="WP_127343126.1">
    <property type="nucleotide sequence ID" value="NZ_RJJX01000006.1"/>
</dbReference>
<reference evidence="1 2" key="1">
    <citation type="submission" date="2018-11" db="EMBL/GenBank/DDBJ databases">
        <title>Parancylomarina longa gen. nov., sp. nov., isolated from sediments of southern Okinawa.</title>
        <authorList>
            <person name="Fu T."/>
        </authorList>
    </citation>
    <scope>NUCLEOTIDE SEQUENCE [LARGE SCALE GENOMIC DNA]</scope>
    <source>
        <strain evidence="1 2">T3-2 S1-C</strain>
    </source>
</reference>
<accession>A0A434AWF4</accession>
<gene>
    <name evidence="1" type="ORF">DLK05_06205</name>
</gene>
<dbReference type="AlphaFoldDB" id="A0A434AWF4"/>
<evidence type="ECO:0000313" key="1">
    <source>
        <dbReference type="EMBL" id="RUT78730.1"/>
    </source>
</evidence>
<evidence type="ECO:0000313" key="2">
    <source>
        <dbReference type="Proteomes" id="UP000282985"/>
    </source>
</evidence>
<organism evidence="1 2">
    <name type="scientific">Ancylomarina longa</name>
    <dbReference type="NCBI Taxonomy" id="2487017"/>
    <lineage>
        <taxon>Bacteria</taxon>
        <taxon>Pseudomonadati</taxon>
        <taxon>Bacteroidota</taxon>
        <taxon>Bacteroidia</taxon>
        <taxon>Marinilabiliales</taxon>
        <taxon>Marinifilaceae</taxon>
        <taxon>Ancylomarina</taxon>
    </lineage>
</organism>
<sequence length="221" mass="26045">MEKNLTNSNLTRQNILNNKYALQEVQHVVGLKGVLYEQEYRFTKKQVAEFFEITERTVDNYLEKYQKELTKNGYVVLKGKSLIDYKLVHSNIFGNETDFVTKTTVLGIFNFRSFLNLSMLLTNSDKAKELRSVILDIVIDTINKRTGGGTKYINQRDEDFLVNMLRGEDYRREFTDALRDFVDMGNFKYMVYTDKIYKSIFKENAAEYRKILKLEAKENVR</sequence>
<proteinExistence type="predicted"/>
<keyword evidence="2" id="KW-1185">Reference proteome</keyword>
<name>A0A434AWF4_9BACT</name>
<evidence type="ECO:0008006" key="3">
    <source>
        <dbReference type="Google" id="ProtNLM"/>
    </source>
</evidence>
<dbReference type="EMBL" id="RJJX01000006">
    <property type="protein sequence ID" value="RUT78730.1"/>
    <property type="molecule type" value="Genomic_DNA"/>
</dbReference>
<comment type="caution">
    <text evidence="1">The sequence shown here is derived from an EMBL/GenBank/DDBJ whole genome shotgun (WGS) entry which is preliminary data.</text>
</comment>
<dbReference type="Proteomes" id="UP000282985">
    <property type="component" value="Unassembled WGS sequence"/>
</dbReference>